<keyword evidence="2" id="KW-0229">DNA integration</keyword>
<dbReference type="InterPro" id="IPR013762">
    <property type="entry name" value="Integrase-like_cat_sf"/>
</dbReference>
<dbReference type="PROSITE" id="PS51898">
    <property type="entry name" value="TYR_RECOMBINASE"/>
    <property type="match status" value="1"/>
</dbReference>
<accession>A0ABU3VLC1</accession>
<comment type="caution">
    <text evidence="6">The sequence shown here is derived from an EMBL/GenBank/DDBJ whole genome shotgun (WGS) entry which is preliminary data.</text>
</comment>
<keyword evidence="7" id="KW-1185">Reference proteome</keyword>
<organism evidence="6 7">
    <name type="scientific">Sedimentitalea todarodis</name>
    <dbReference type="NCBI Taxonomy" id="1631240"/>
    <lineage>
        <taxon>Bacteria</taxon>
        <taxon>Pseudomonadati</taxon>
        <taxon>Pseudomonadota</taxon>
        <taxon>Alphaproteobacteria</taxon>
        <taxon>Rhodobacterales</taxon>
        <taxon>Paracoccaceae</taxon>
        <taxon>Sedimentitalea</taxon>
    </lineage>
</organism>
<evidence type="ECO:0000256" key="2">
    <source>
        <dbReference type="ARBA" id="ARBA00022908"/>
    </source>
</evidence>
<proteinExistence type="inferred from homology"/>
<name>A0ABU3VLC1_9RHOB</name>
<evidence type="ECO:0000313" key="6">
    <source>
        <dbReference type="EMBL" id="MDU9006965.1"/>
    </source>
</evidence>
<feature type="domain" description="Tyr recombinase" evidence="5">
    <location>
        <begin position="1"/>
        <end position="182"/>
    </location>
</feature>
<comment type="similarity">
    <text evidence="1">Belongs to the 'phage' integrase family.</text>
</comment>
<protein>
    <submittedName>
        <fullName evidence="6">Tyrosine-type recombinase/integrase</fullName>
    </submittedName>
</protein>
<evidence type="ECO:0000256" key="4">
    <source>
        <dbReference type="ARBA" id="ARBA00023172"/>
    </source>
</evidence>
<dbReference type="Pfam" id="PF00589">
    <property type="entry name" value="Phage_integrase"/>
    <property type="match status" value="1"/>
</dbReference>
<sequence>MNAEERAAFLAVARKQPARDRTLCETLHFTGCRPSELVEITPARVDLSGGTIAIRSLKKRKDTNAVQKVVYRAVPVPPDYLDTLNTAHGIREAQKLRKLAAAPIWPLSRVRVWQIVKRIMIEAGIADAPHRSPKGLRHGFGINATVNGIPLHMLQKWMGHAQLSTTAIYADAVGKEEQDIASRMWG</sequence>
<dbReference type="InterPro" id="IPR050090">
    <property type="entry name" value="Tyrosine_recombinase_XerCD"/>
</dbReference>
<evidence type="ECO:0000256" key="1">
    <source>
        <dbReference type="ARBA" id="ARBA00008857"/>
    </source>
</evidence>
<dbReference type="PANTHER" id="PTHR30349">
    <property type="entry name" value="PHAGE INTEGRASE-RELATED"/>
    <property type="match status" value="1"/>
</dbReference>
<dbReference type="CDD" id="cd00397">
    <property type="entry name" value="DNA_BRE_C"/>
    <property type="match status" value="1"/>
</dbReference>
<dbReference type="Gene3D" id="1.10.443.10">
    <property type="entry name" value="Intergrase catalytic core"/>
    <property type="match status" value="1"/>
</dbReference>
<dbReference type="PANTHER" id="PTHR30349:SF41">
    <property type="entry name" value="INTEGRASE_RECOMBINASE PROTEIN MJ0367-RELATED"/>
    <property type="match status" value="1"/>
</dbReference>
<reference evidence="7" key="1">
    <citation type="submission" date="2023-05" db="EMBL/GenBank/DDBJ databases">
        <title>Sedimentitalea sp. nov. JM2-8.</title>
        <authorList>
            <person name="Huang J."/>
        </authorList>
    </citation>
    <scope>NUCLEOTIDE SEQUENCE [LARGE SCALE GENOMIC DNA]</scope>
    <source>
        <strain evidence="7">KHS03</strain>
    </source>
</reference>
<evidence type="ECO:0000256" key="3">
    <source>
        <dbReference type="ARBA" id="ARBA00023125"/>
    </source>
</evidence>
<evidence type="ECO:0000313" key="7">
    <source>
        <dbReference type="Proteomes" id="UP001255416"/>
    </source>
</evidence>
<dbReference type="InterPro" id="IPR011010">
    <property type="entry name" value="DNA_brk_join_enz"/>
</dbReference>
<keyword evidence="4" id="KW-0233">DNA recombination</keyword>
<dbReference type="InterPro" id="IPR002104">
    <property type="entry name" value="Integrase_catalytic"/>
</dbReference>
<keyword evidence="3" id="KW-0238">DNA-binding</keyword>
<gene>
    <name evidence="6" type="ORF">QO231_24375</name>
</gene>
<evidence type="ECO:0000259" key="5">
    <source>
        <dbReference type="PROSITE" id="PS51898"/>
    </source>
</evidence>
<dbReference type="SUPFAM" id="SSF56349">
    <property type="entry name" value="DNA breaking-rejoining enzymes"/>
    <property type="match status" value="1"/>
</dbReference>
<dbReference type="Proteomes" id="UP001255416">
    <property type="component" value="Unassembled WGS sequence"/>
</dbReference>
<dbReference type="EMBL" id="JASMWN010000038">
    <property type="protein sequence ID" value="MDU9006965.1"/>
    <property type="molecule type" value="Genomic_DNA"/>
</dbReference>